<name>A0AAW2LNI0_SESRA</name>
<feature type="domain" description="DUF8040" evidence="3">
    <location>
        <begin position="49"/>
        <end position="132"/>
    </location>
</feature>
<keyword evidence="2" id="KW-0732">Signal</keyword>
<protein>
    <recommendedName>
        <fullName evidence="3">DUF8040 domain-containing protein</fullName>
    </recommendedName>
</protein>
<evidence type="ECO:0000256" key="2">
    <source>
        <dbReference type="SAM" id="SignalP"/>
    </source>
</evidence>
<dbReference type="EMBL" id="JACGWJ010000024">
    <property type="protein sequence ID" value="KAL0320317.1"/>
    <property type="molecule type" value="Genomic_DNA"/>
</dbReference>
<keyword evidence="1" id="KW-1133">Transmembrane helix</keyword>
<dbReference type="Pfam" id="PF26138">
    <property type="entry name" value="DUF8040"/>
    <property type="match status" value="1"/>
</dbReference>
<feature type="transmembrane region" description="Helical" evidence="1">
    <location>
        <begin position="165"/>
        <end position="187"/>
    </location>
</feature>
<proteinExistence type="predicted"/>
<feature type="signal peptide" evidence="2">
    <location>
        <begin position="1"/>
        <end position="20"/>
    </location>
</feature>
<feature type="chain" id="PRO_5043901394" description="DUF8040 domain-containing protein" evidence="2">
    <location>
        <begin position="21"/>
        <end position="191"/>
    </location>
</feature>
<organism evidence="4">
    <name type="scientific">Sesamum radiatum</name>
    <name type="common">Black benniseed</name>
    <dbReference type="NCBI Taxonomy" id="300843"/>
    <lineage>
        <taxon>Eukaryota</taxon>
        <taxon>Viridiplantae</taxon>
        <taxon>Streptophyta</taxon>
        <taxon>Embryophyta</taxon>
        <taxon>Tracheophyta</taxon>
        <taxon>Spermatophyta</taxon>
        <taxon>Magnoliopsida</taxon>
        <taxon>eudicotyledons</taxon>
        <taxon>Gunneridae</taxon>
        <taxon>Pentapetalae</taxon>
        <taxon>asterids</taxon>
        <taxon>lamiids</taxon>
        <taxon>Lamiales</taxon>
        <taxon>Pedaliaceae</taxon>
        <taxon>Sesamum</taxon>
    </lineage>
</organism>
<gene>
    <name evidence="4" type="ORF">Sradi_5293200</name>
</gene>
<dbReference type="InterPro" id="IPR058353">
    <property type="entry name" value="DUF8040"/>
</dbReference>
<keyword evidence="1" id="KW-0812">Transmembrane</keyword>
<accession>A0AAW2LNI0</accession>
<reference evidence="4" key="2">
    <citation type="journal article" date="2024" name="Plant">
        <title>Genomic evolution and insights into agronomic trait innovations of Sesamum species.</title>
        <authorList>
            <person name="Miao H."/>
            <person name="Wang L."/>
            <person name="Qu L."/>
            <person name="Liu H."/>
            <person name="Sun Y."/>
            <person name="Le M."/>
            <person name="Wang Q."/>
            <person name="Wei S."/>
            <person name="Zheng Y."/>
            <person name="Lin W."/>
            <person name="Duan Y."/>
            <person name="Cao H."/>
            <person name="Xiong S."/>
            <person name="Wang X."/>
            <person name="Wei L."/>
            <person name="Li C."/>
            <person name="Ma Q."/>
            <person name="Ju M."/>
            <person name="Zhao R."/>
            <person name="Li G."/>
            <person name="Mu C."/>
            <person name="Tian Q."/>
            <person name="Mei H."/>
            <person name="Zhang T."/>
            <person name="Gao T."/>
            <person name="Zhang H."/>
        </authorList>
    </citation>
    <scope>NUCLEOTIDE SEQUENCE</scope>
    <source>
        <strain evidence="4">G02</strain>
    </source>
</reference>
<dbReference type="AlphaFoldDB" id="A0AAW2LNI0"/>
<evidence type="ECO:0000259" key="3">
    <source>
        <dbReference type="Pfam" id="PF26138"/>
    </source>
</evidence>
<comment type="caution">
    <text evidence="4">The sequence shown here is derived from an EMBL/GenBank/DDBJ whole genome shotgun (WGS) entry which is preliminary data.</text>
</comment>
<keyword evidence="1" id="KW-0472">Membrane</keyword>
<reference evidence="4" key="1">
    <citation type="submission" date="2020-06" db="EMBL/GenBank/DDBJ databases">
        <authorList>
            <person name="Li T."/>
            <person name="Hu X."/>
            <person name="Zhang T."/>
            <person name="Song X."/>
            <person name="Zhang H."/>
            <person name="Dai N."/>
            <person name="Sheng W."/>
            <person name="Hou X."/>
            <person name="Wei L."/>
        </authorList>
    </citation>
    <scope>NUCLEOTIDE SEQUENCE</scope>
    <source>
        <strain evidence="4">G02</strain>
        <tissue evidence="4">Leaf</tissue>
    </source>
</reference>
<sequence>MVDIIVALTLFAYICAFLKARDPTARRVQPRHYMLNSGIPEQVRNLRRLVEYDDMTCLKTYVLDRNAFGLLCCLLEHSGGLSDTKFVTVAEQVAIFLSVIAHHKKNWVVKHDFIRSGRTVSKVLHGVLNAIIMLHKVFLARPTPIDEECNDSWRFFKVNRTTTNLMFHIASFNALVFLFVQVLSNYFTRVV</sequence>
<evidence type="ECO:0000256" key="1">
    <source>
        <dbReference type="SAM" id="Phobius"/>
    </source>
</evidence>
<evidence type="ECO:0000313" key="4">
    <source>
        <dbReference type="EMBL" id="KAL0320317.1"/>
    </source>
</evidence>